<gene>
    <name evidence="1" type="ORF">FRZ06_19055</name>
</gene>
<protein>
    <submittedName>
        <fullName evidence="1">TerC family protein</fullName>
    </submittedName>
</protein>
<dbReference type="Proteomes" id="UP000594014">
    <property type="component" value="Chromosome"/>
</dbReference>
<accession>A0ACD1AJ64</accession>
<proteinExistence type="predicted"/>
<organism evidence="1 2">
    <name type="scientific">Anoxybacterium hadale</name>
    <dbReference type="NCBI Taxonomy" id="3408580"/>
    <lineage>
        <taxon>Bacteria</taxon>
        <taxon>Bacillati</taxon>
        <taxon>Bacillota</taxon>
        <taxon>Clostridia</taxon>
        <taxon>Peptostreptococcales</taxon>
        <taxon>Anaerovoracaceae</taxon>
        <taxon>Anoxybacterium</taxon>
    </lineage>
</organism>
<evidence type="ECO:0000313" key="1">
    <source>
        <dbReference type="EMBL" id="QOX66015.1"/>
    </source>
</evidence>
<dbReference type="EMBL" id="CP042469">
    <property type="protein sequence ID" value="QOX66015.1"/>
    <property type="molecule type" value="Genomic_DNA"/>
</dbReference>
<evidence type="ECO:0000313" key="2">
    <source>
        <dbReference type="Proteomes" id="UP000594014"/>
    </source>
</evidence>
<reference evidence="1" key="1">
    <citation type="submission" date="2019-08" db="EMBL/GenBank/DDBJ databases">
        <title>Genome sequence of Clostridiales bacterium MT110.</title>
        <authorList>
            <person name="Cao J."/>
        </authorList>
    </citation>
    <scope>NUCLEOTIDE SEQUENCE</scope>
    <source>
        <strain evidence="1">MT110</strain>
    </source>
</reference>
<keyword evidence="2" id="KW-1185">Reference proteome</keyword>
<name>A0ACD1AJ64_9FIRM</name>
<sequence>MGLSVSELISGILSVVLIDLVLAGDNAIVIGLACRNLPRNLQLKAIVMGTAGAVLIRVLATLVIVKLLQIKGLMLGGGVLLIWIAYKLLAKPKNHDSVKCYDSLASAVATIILADAVMGLDNMLAIAGVSQGSYAMVIIGLAISIPIMVFGSTLIIRLIERLPIVIDVGAGVIAYTAGKMITEEPMLQSVLSAPAIKYPVILLIIAAVLITGIRDRKRS</sequence>